<dbReference type="EMBL" id="JANHOG010001129">
    <property type="protein sequence ID" value="KAJ3543367.1"/>
    <property type="molecule type" value="Genomic_DNA"/>
</dbReference>
<sequence>MGSLLSYLFGLRAAPKLFYAPKTAFVPLQSSSKISDAESISLEELVERRCPSLHDVFAQAWWLPGGNLQTAYCVVGDFSQVDQVEYDRKLLRTKDGGTIGLDFTPSATEPHLRSDTPVIVVLHGLTGGSHESYVRAILAPACSPPERGGLGYRAVVVNFRGCAGVPLTTPQLYSAGYTDDIRTALLYISSLYPEAPLLGVGFSLGANILTRYLAQEGEQSRLAAGCALGCPWDLLANSKRLKASWFHRQVYSKGMGANLKALAQRHLATFEAFPDTEVTKALPGLLQQSQTTLGQFDETITRLAGGSSPPFPFPTANDYYVWASSHVVLPDIKVPFLAINSDDDPIVSVLPVHAGTSTLSPWVVFAVTKGGGHLGWFEEGSVPGHPRRWYRRPVLEWLHAMGSDMLSAGRKGKPLREVDGFIMEEGRDDIGCKVIEGGGHVVGVEGEGGLLAGL</sequence>
<evidence type="ECO:0000313" key="1">
    <source>
        <dbReference type="EMBL" id="KAJ3543367.1"/>
    </source>
</evidence>
<evidence type="ECO:0000313" key="2">
    <source>
        <dbReference type="Proteomes" id="UP001148662"/>
    </source>
</evidence>
<reference evidence="1" key="1">
    <citation type="submission" date="2022-07" db="EMBL/GenBank/DDBJ databases">
        <title>Genome Sequence of Phlebia brevispora.</title>
        <authorList>
            <person name="Buettner E."/>
        </authorList>
    </citation>
    <scope>NUCLEOTIDE SEQUENCE</scope>
    <source>
        <strain evidence="1">MPL23</strain>
    </source>
</reference>
<dbReference type="Proteomes" id="UP001148662">
    <property type="component" value="Unassembled WGS sequence"/>
</dbReference>
<proteinExistence type="predicted"/>
<accession>A0ACC1SNU5</accession>
<protein>
    <submittedName>
        <fullName evidence="1">Uncharacterized protein</fullName>
    </submittedName>
</protein>
<comment type="caution">
    <text evidence="1">The sequence shown here is derived from an EMBL/GenBank/DDBJ whole genome shotgun (WGS) entry which is preliminary data.</text>
</comment>
<name>A0ACC1SNU5_9APHY</name>
<gene>
    <name evidence="1" type="ORF">NM688_g5859</name>
</gene>
<keyword evidence="2" id="KW-1185">Reference proteome</keyword>
<organism evidence="1 2">
    <name type="scientific">Phlebia brevispora</name>
    <dbReference type="NCBI Taxonomy" id="194682"/>
    <lineage>
        <taxon>Eukaryota</taxon>
        <taxon>Fungi</taxon>
        <taxon>Dikarya</taxon>
        <taxon>Basidiomycota</taxon>
        <taxon>Agaricomycotina</taxon>
        <taxon>Agaricomycetes</taxon>
        <taxon>Polyporales</taxon>
        <taxon>Meruliaceae</taxon>
        <taxon>Phlebia</taxon>
    </lineage>
</organism>